<evidence type="ECO:0000313" key="1">
    <source>
        <dbReference type="EMBL" id="AVP57639.1"/>
    </source>
</evidence>
<protein>
    <recommendedName>
        <fullName evidence="3">Translesion DNA synthesis-associated protein ImuA</fullName>
    </recommendedName>
</protein>
<dbReference type="Proteomes" id="UP000241829">
    <property type="component" value="Chromosome"/>
</dbReference>
<name>A0A2P1NKP8_9BURK</name>
<accession>A0A2P1NKP8</accession>
<organism evidence="1 2">
    <name type="scientific">Pulveribacter suum</name>
    <dbReference type="NCBI Taxonomy" id="2116657"/>
    <lineage>
        <taxon>Bacteria</taxon>
        <taxon>Pseudomonadati</taxon>
        <taxon>Pseudomonadota</taxon>
        <taxon>Betaproteobacteria</taxon>
        <taxon>Burkholderiales</taxon>
        <taxon>Comamonadaceae</taxon>
        <taxon>Pulveribacter</taxon>
    </lineage>
</organism>
<dbReference type="SUPFAM" id="SSF52540">
    <property type="entry name" value="P-loop containing nucleoside triphosphate hydrolases"/>
    <property type="match status" value="1"/>
</dbReference>
<dbReference type="KEGG" id="melm:C7H73_08195"/>
<keyword evidence="2" id="KW-1185">Reference proteome</keyword>
<dbReference type="EMBL" id="CP027792">
    <property type="protein sequence ID" value="AVP57639.1"/>
    <property type="molecule type" value="Genomic_DNA"/>
</dbReference>
<dbReference type="PIRSF" id="PIRSF037290">
    <property type="entry name" value="UCP037290"/>
    <property type="match status" value="1"/>
</dbReference>
<evidence type="ECO:0008006" key="3">
    <source>
        <dbReference type="Google" id="ProtNLM"/>
    </source>
</evidence>
<dbReference type="Gene3D" id="3.40.50.300">
    <property type="entry name" value="P-loop containing nucleotide triphosphate hydrolases"/>
    <property type="match status" value="1"/>
</dbReference>
<dbReference type="AlphaFoldDB" id="A0A2P1NKP8"/>
<dbReference type="NCBIfam" id="NF033429">
    <property type="entry name" value="ImuA_translesion"/>
    <property type="match status" value="1"/>
</dbReference>
<dbReference type="InterPro" id="IPR027417">
    <property type="entry name" value="P-loop_NTPase"/>
</dbReference>
<sequence length="256" mass="27117">MNAQPVHLPIPSLPGLWRGQDCLGAPQRVVASGHMALDAELPAGGWPLGALTEVLLEPAAHAEWALVLPALAARLQGSAGRAVLAAPPMEPFTPALQAAGVPPGRLCCIWPGDALAAAWACEQALRCRDVSAVLAWLPQAPPAVLRRLQLAAAQHQQLLWVFRASQDRQGASPAPLRLWLERVQHRHLQVHLLKRRGPPLAQPVALPSSSVLLAEVLAAQARRRQQLQQAAALQAPVRPALVPVRHALAGLAAAPA</sequence>
<dbReference type="OrthoDB" id="9811176at2"/>
<reference evidence="2" key="1">
    <citation type="submission" date="2018-03" db="EMBL/GenBank/DDBJ databases">
        <title>Genome sequencing of Melaminivora sp. strain SC2-7.</title>
        <authorList>
            <person name="Kim S.-J."/>
            <person name="Heo J."/>
            <person name="Ahn J.-H."/>
            <person name="Kwon S.-W."/>
        </authorList>
    </citation>
    <scope>NUCLEOTIDE SEQUENCE [LARGE SCALE GENOMIC DNA]</scope>
    <source>
        <strain evidence="2">SC2-7</strain>
    </source>
</reference>
<dbReference type="RefSeq" id="WP_106846191.1">
    <property type="nucleotide sequence ID" value="NZ_CP027792.1"/>
</dbReference>
<proteinExistence type="predicted"/>
<evidence type="ECO:0000313" key="2">
    <source>
        <dbReference type="Proteomes" id="UP000241829"/>
    </source>
</evidence>
<gene>
    <name evidence="1" type="ORF">C7H73_08195</name>
</gene>
<dbReference type="InterPro" id="IPR047610">
    <property type="entry name" value="ImuA_translesion"/>
</dbReference>
<dbReference type="InterPro" id="IPR017166">
    <property type="entry name" value="UCP037290"/>
</dbReference>